<dbReference type="Pfam" id="PF01866">
    <property type="entry name" value="Diphthamide_syn"/>
    <property type="match status" value="2"/>
</dbReference>
<keyword evidence="5" id="KW-0479">Metal-binding</keyword>
<evidence type="ECO:0000256" key="10">
    <source>
        <dbReference type="ARBA" id="ARBA00034128"/>
    </source>
</evidence>
<dbReference type="Proteomes" id="UP000777482">
    <property type="component" value="Unassembled WGS sequence"/>
</dbReference>
<comment type="function">
    <text evidence="11">Required for the first step of diphthamide biosynthesis, a post-translational modification of histidine which occurs in elongation factor 2. DPH1 and DPH2 transfer a 3-amino-3-carboxypropyl (ACP) group from S-adenosyl-L-methionine (SAM) to a histidine residue, the reaction is assisted by a reduction system comprising DPH3 and a NADH-dependent reductase, predominantly CBR1. Facilitates the reduction of the catalytic iron-sulfur cluster found in the DPH1 subunit.</text>
</comment>
<sequence>MATQAPPSVAPSGEEAIHRTVDVEPEPLADSGGGGGALALEQAYEVDLTLAEIERVNYHRIGLQFADEQLHDAVQVYRALRDRLPKEKELYVLADTTYGSCCVDEVAAQHVDADFVVHYGHTCLSPTARLPVLYVLTKREIDLEHAASSIASTSRASLDEEPPKAVIVLYDVAYAHKSHLVADALRSHLPASIPVVLSHLDKRANLRSHARRPAPAPSDSYTDKEEGLNGGKGKAPARAAEAVAAADQEETRPLADASAPSRTSEEAPPDNSRDDDDDDVAATNSEPLGFDLEPTVPEPPTTVPRSSARYDLPPGVDSVDDCALVWIGGESLALNNVLLTHGRCRVWSYDPATRSSRLESGRTNRMLMRRYATVEKAKDADVIGILVGTLGVAAYLPLITHLRQLIAAHQKKSYTVAVGKLNPAKLANFIEVECFVLVACPENSMVDSKEFLRPIVTPFELELALTSKAWTGDYILDFAQLLGSSTFGQDAGTLAADEREQRGEEDLEEDEDAPVFSSATGQYRHPKKYVQRGFKDADELASQATALAIRDQSSAVARVLGSAAGEYMAGRTYKGLEPRYGMDAPAQLEMGREEKGADGGRVADCKKCGDGAARKQKKTALSLLLLCYTPALDDDEPASAVQVYSQTSIHPRAGRSPSIPQHLRLLFESGRTIKADSADATRFARDVENMVVFLQSRRIHKELVDRYNPTHDMTQDERIKATANRVGLNTPFEYDPAAPRPIPTGEESADGEQEQQGSLQTMFAPQR</sequence>
<dbReference type="GO" id="GO:0046872">
    <property type="term" value="F:metal ion binding"/>
    <property type="evidence" value="ECO:0007669"/>
    <property type="project" value="UniProtKB-KW"/>
</dbReference>
<feature type="region of interest" description="Disordered" evidence="13">
    <location>
        <begin position="495"/>
        <end position="515"/>
    </location>
</feature>
<evidence type="ECO:0000256" key="11">
    <source>
        <dbReference type="ARBA" id="ARBA00054092"/>
    </source>
</evidence>
<evidence type="ECO:0000313" key="15">
    <source>
        <dbReference type="Proteomes" id="UP000777482"/>
    </source>
</evidence>
<proteinExistence type="inferred from homology"/>
<dbReference type="PANTHER" id="PTHR10762:SF2">
    <property type="entry name" value="2-(3-AMINO-3-CARBOXYPROPYL)HISTIDINE SYNTHASE SUBUNIT 2"/>
    <property type="match status" value="1"/>
</dbReference>
<feature type="compositionally biased region" description="Low complexity" evidence="13">
    <location>
        <begin position="236"/>
        <end position="246"/>
    </location>
</feature>
<dbReference type="SFLD" id="SFLDF00408">
    <property type="entry name" value="Diphthamide_biosynthesis_famil"/>
    <property type="match status" value="1"/>
</dbReference>
<evidence type="ECO:0000256" key="9">
    <source>
        <dbReference type="ARBA" id="ARBA00032791"/>
    </source>
</evidence>
<organism evidence="14 15">
    <name type="scientific">Rhodotorula mucilaginosa</name>
    <name type="common">Yeast</name>
    <name type="synonym">Rhodotorula rubra</name>
    <dbReference type="NCBI Taxonomy" id="5537"/>
    <lineage>
        <taxon>Eukaryota</taxon>
        <taxon>Fungi</taxon>
        <taxon>Dikarya</taxon>
        <taxon>Basidiomycota</taxon>
        <taxon>Pucciniomycotina</taxon>
        <taxon>Microbotryomycetes</taxon>
        <taxon>Sporidiobolales</taxon>
        <taxon>Sporidiobolaceae</taxon>
        <taxon>Rhodotorula</taxon>
    </lineage>
</organism>
<comment type="subunit">
    <text evidence="10">Component of the 2-(3-amino-3-carboxypropyl)histidine synthase complex composed of DPH1, DPH2, DPH3 and a NADH-dependent reductase, predominantly CBR1.</text>
</comment>
<evidence type="ECO:0000256" key="12">
    <source>
        <dbReference type="ARBA" id="ARBA00080784"/>
    </source>
</evidence>
<dbReference type="PANTHER" id="PTHR10762">
    <property type="entry name" value="DIPHTHAMIDE BIOSYNTHESIS PROTEIN"/>
    <property type="match status" value="1"/>
</dbReference>
<reference evidence="14 15" key="1">
    <citation type="submission" date="2020-11" db="EMBL/GenBank/DDBJ databases">
        <title>Kefir isolates.</title>
        <authorList>
            <person name="Marcisauskas S."/>
            <person name="Kim Y."/>
            <person name="Blasche S."/>
        </authorList>
    </citation>
    <scope>NUCLEOTIDE SEQUENCE [LARGE SCALE GENOMIC DNA]</scope>
    <source>
        <strain evidence="14 15">KR</strain>
    </source>
</reference>
<evidence type="ECO:0000256" key="6">
    <source>
        <dbReference type="ARBA" id="ARBA00023004"/>
    </source>
</evidence>
<keyword evidence="15" id="KW-1185">Reference proteome</keyword>
<keyword evidence="6" id="KW-0408">Iron</keyword>
<dbReference type="NCBIfam" id="TIGR00322">
    <property type="entry name" value="diphth2_R"/>
    <property type="match status" value="2"/>
</dbReference>
<dbReference type="GO" id="GO:0051536">
    <property type="term" value="F:iron-sulfur cluster binding"/>
    <property type="evidence" value="ECO:0007669"/>
    <property type="project" value="UniProtKB-KW"/>
</dbReference>
<dbReference type="GO" id="GO:0090560">
    <property type="term" value="F:2-(3-amino-3-carboxypropyl)histidine synthase activity"/>
    <property type="evidence" value="ECO:0007669"/>
    <property type="project" value="InterPro"/>
</dbReference>
<dbReference type="FunFam" id="3.40.50.11860:FF:000001">
    <property type="entry name" value="2-(3-amino-3-carboxypropyl)histidine synthase subunit 2"/>
    <property type="match status" value="1"/>
</dbReference>
<accession>A0A9P6W5G7</accession>
<feature type="region of interest" description="Disordered" evidence="13">
    <location>
        <begin position="206"/>
        <end position="309"/>
    </location>
</feature>
<keyword evidence="7" id="KW-0411">Iron-sulfur</keyword>
<dbReference type="Pfam" id="PF13233">
    <property type="entry name" value="Complex1_LYR_2"/>
    <property type="match status" value="1"/>
</dbReference>
<evidence type="ECO:0000256" key="13">
    <source>
        <dbReference type="SAM" id="MobiDB-lite"/>
    </source>
</evidence>
<dbReference type="Gene3D" id="3.40.50.11840">
    <property type="entry name" value="Diphthamide synthesis DPH1/DPH2 domain 1"/>
    <property type="match status" value="1"/>
</dbReference>
<gene>
    <name evidence="14" type="primary">DPH2</name>
    <name evidence="14" type="ORF">C6P46_000237</name>
</gene>
<evidence type="ECO:0000256" key="1">
    <source>
        <dbReference type="ARBA" id="ARBA00001966"/>
    </source>
</evidence>
<name>A0A9P6W5G7_RHOMI</name>
<dbReference type="InterPro" id="IPR042263">
    <property type="entry name" value="DPH1/DPH2_1"/>
</dbReference>
<evidence type="ECO:0000256" key="3">
    <source>
        <dbReference type="ARBA" id="ARBA00006179"/>
    </source>
</evidence>
<evidence type="ECO:0000256" key="4">
    <source>
        <dbReference type="ARBA" id="ARBA00021914"/>
    </source>
</evidence>
<comment type="cofactor">
    <cofactor evidence="1">
        <name>[4Fe-4S] cluster</name>
        <dbReference type="ChEBI" id="CHEBI:49883"/>
    </cofactor>
</comment>
<protein>
    <recommendedName>
        <fullName evidence="4">2-(3-amino-3-carboxypropyl)histidine synthase subunit 2</fullName>
    </recommendedName>
    <alternativeName>
        <fullName evidence="8">Diphthamide biosynthesis protein 2</fullName>
    </alternativeName>
    <alternativeName>
        <fullName evidence="9">Diphtheria toxin resistance protein 2</fullName>
    </alternativeName>
    <alternativeName>
        <fullName evidence="12">S-adenosyl-L-methionine:L-histidine 3-amino-3-carboxypropyltransferase 2</fullName>
    </alternativeName>
</protein>
<comment type="similarity">
    <text evidence="3">Belongs to the DPH1/DPH2 family. DPH2 subfamily.</text>
</comment>
<dbReference type="SFLD" id="SFLDG01121">
    <property type="entry name" value="Diphthamide_biosynthesis"/>
    <property type="match status" value="1"/>
</dbReference>
<dbReference type="FunFam" id="3.40.50.11840:FF:000002">
    <property type="entry name" value="2-(3-amino-3-carboxypropyl)histidine synthase subunit 2"/>
    <property type="match status" value="1"/>
</dbReference>
<evidence type="ECO:0000313" key="14">
    <source>
        <dbReference type="EMBL" id="KAG0665140.1"/>
    </source>
</evidence>
<evidence type="ECO:0000256" key="5">
    <source>
        <dbReference type="ARBA" id="ARBA00022723"/>
    </source>
</evidence>
<dbReference type="GO" id="GO:0017183">
    <property type="term" value="P:protein histidyl modification to diphthamide"/>
    <property type="evidence" value="ECO:0007669"/>
    <property type="project" value="InterPro"/>
</dbReference>
<dbReference type="InterPro" id="IPR016435">
    <property type="entry name" value="DPH1/DPH2"/>
</dbReference>
<evidence type="ECO:0000256" key="2">
    <source>
        <dbReference type="ARBA" id="ARBA00005156"/>
    </source>
</evidence>
<feature type="compositionally biased region" description="Polar residues" evidence="13">
    <location>
        <begin position="754"/>
        <end position="767"/>
    </location>
</feature>
<dbReference type="InterPro" id="IPR042265">
    <property type="entry name" value="DPH1/DPH2_3"/>
</dbReference>
<feature type="region of interest" description="Disordered" evidence="13">
    <location>
        <begin position="729"/>
        <end position="767"/>
    </location>
</feature>
<comment type="caution">
    <text evidence="14">The sequence shown here is derived from an EMBL/GenBank/DDBJ whole genome shotgun (WGS) entry which is preliminary data.</text>
</comment>
<dbReference type="AlphaFoldDB" id="A0A9P6W5G7"/>
<dbReference type="EMBL" id="PUHQ01000010">
    <property type="protein sequence ID" value="KAG0665140.1"/>
    <property type="molecule type" value="Genomic_DNA"/>
</dbReference>
<dbReference type="Gene3D" id="3.40.50.11860">
    <property type="entry name" value="Diphthamide synthesis DPH1/DPH2 domain 3"/>
    <property type="match status" value="1"/>
</dbReference>
<evidence type="ECO:0000256" key="7">
    <source>
        <dbReference type="ARBA" id="ARBA00023014"/>
    </source>
</evidence>
<dbReference type="SFLD" id="SFLDS00032">
    <property type="entry name" value="Radical_SAM_3-amino-3-carboxyp"/>
    <property type="match status" value="1"/>
</dbReference>
<evidence type="ECO:0000256" key="8">
    <source>
        <dbReference type="ARBA" id="ARBA00032573"/>
    </source>
</evidence>
<dbReference type="OrthoDB" id="449241at2759"/>
<comment type="pathway">
    <text evidence="2">Protein modification; peptidyl-diphthamide biosynthesis.</text>
</comment>